<dbReference type="Proteomes" id="UP001589748">
    <property type="component" value="Unassembled WGS sequence"/>
</dbReference>
<dbReference type="Pfam" id="PF02595">
    <property type="entry name" value="Gly_kinase"/>
    <property type="match status" value="1"/>
</dbReference>
<dbReference type="GO" id="GO:0016301">
    <property type="term" value="F:kinase activity"/>
    <property type="evidence" value="ECO:0007669"/>
    <property type="project" value="UniProtKB-KW"/>
</dbReference>
<evidence type="ECO:0000256" key="4">
    <source>
        <dbReference type="PIRNR" id="PIRNR006078"/>
    </source>
</evidence>
<sequence>MSAPALRVLVAPDKFKGTLTAAEAAAAVAEGVRRAVPGAEVRCVPLADGGEGTVGAAVAAGAGARTARVSGPLGELVTATWALTRDPAPVAVVESAAASGLAHVDPTPATAAGAGTEGTGELLRAALDAGARRIVLGVGGTASTDGGAGLLRALGVGLRDAAGRPVARGAAGLAAVAEVDLAGLDPRWHDLDVLLAADVAVPLLGPRGAAAQFAPQKGAGPDEVTRFEAGLAHWARVLHARTGTDVSTWPWAGAGGGVCAGVHAVLGARVVSGADHVADLVGLTGHLAWADLLVVGEGRLDGQSAAGKAPVAAARRAAGLGVPTLAVVGRLDVGAEELAELGIAAVGSALDAARAAGRPEDALLHPGRWVAAAAATVLEASLAGVAR</sequence>
<dbReference type="InterPro" id="IPR018197">
    <property type="entry name" value="Glycerate_kinase_RE-like"/>
</dbReference>
<dbReference type="EMBL" id="JBHMDM010000001">
    <property type="protein sequence ID" value="MFB9375475.1"/>
    <property type="molecule type" value="Genomic_DNA"/>
</dbReference>
<keyword evidence="3 4" id="KW-0418">Kinase</keyword>
<dbReference type="InterPro" id="IPR018193">
    <property type="entry name" value="Glyc_kinase_flavodox-like_fold"/>
</dbReference>
<evidence type="ECO:0000313" key="5">
    <source>
        <dbReference type="EMBL" id="MFB9375475.1"/>
    </source>
</evidence>
<accession>A0ABV5LN04</accession>
<dbReference type="PANTHER" id="PTHR21599">
    <property type="entry name" value="GLYCERATE KINASE"/>
    <property type="match status" value="1"/>
</dbReference>
<dbReference type="PANTHER" id="PTHR21599:SF0">
    <property type="entry name" value="GLYCERATE KINASE"/>
    <property type="match status" value="1"/>
</dbReference>
<organism evidence="5 6">
    <name type="scientific">Kineococcus gynurae</name>
    <dbReference type="NCBI Taxonomy" id="452979"/>
    <lineage>
        <taxon>Bacteria</taxon>
        <taxon>Bacillati</taxon>
        <taxon>Actinomycetota</taxon>
        <taxon>Actinomycetes</taxon>
        <taxon>Kineosporiales</taxon>
        <taxon>Kineosporiaceae</taxon>
        <taxon>Kineococcus</taxon>
    </lineage>
</organism>
<evidence type="ECO:0000256" key="1">
    <source>
        <dbReference type="ARBA" id="ARBA00006284"/>
    </source>
</evidence>
<keyword evidence="2 4" id="KW-0808">Transferase</keyword>
<dbReference type="Gene3D" id="3.90.1510.10">
    <property type="entry name" value="Glycerate kinase, domain 2"/>
    <property type="match status" value="1"/>
</dbReference>
<dbReference type="SUPFAM" id="SSF110738">
    <property type="entry name" value="Glycerate kinase I"/>
    <property type="match status" value="1"/>
</dbReference>
<evidence type="ECO:0000313" key="6">
    <source>
        <dbReference type="Proteomes" id="UP001589748"/>
    </source>
</evidence>
<proteinExistence type="inferred from homology"/>
<reference evidence="5 6" key="1">
    <citation type="submission" date="2024-09" db="EMBL/GenBank/DDBJ databases">
        <authorList>
            <person name="Sun Q."/>
            <person name="Mori K."/>
        </authorList>
    </citation>
    <scope>NUCLEOTIDE SEQUENCE [LARGE SCALE GENOMIC DNA]</scope>
    <source>
        <strain evidence="5 6">TISTR 1856</strain>
    </source>
</reference>
<dbReference type="InterPro" id="IPR036129">
    <property type="entry name" value="Glycerate_kinase_sf"/>
</dbReference>
<dbReference type="InterPro" id="IPR004381">
    <property type="entry name" value="Glycerate_kinase"/>
</dbReference>
<dbReference type="RefSeq" id="WP_380155306.1">
    <property type="nucleotide sequence ID" value="NZ_JBHMDM010000001.1"/>
</dbReference>
<dbReference type="NCBIfam" id="TIGR00045">
    <property type="entry name" value="glycerate kinase"/>
    <property type="match status" value="1"/>
</dbReference>
<dbReference type="Gene3D" id="3.40.50.10350">
    <property type="entry name" value="Glycerate kinase, domain 1"/>
    <property type="match status" value="1"/>
</dbReference>
<evidence type="ECO:0000256" key="3">
    <source>
        <dbReference type="ARBA" id="ARBA00022777"/>
    </source>
</evidence>
<comment type="caution">
    <text evidence="5">The sequence shown here is derived from an EMBL/GenBank/DDBJ whole genome shotgun (WGS) entry which is preliminary data.</text>
</comment>
<evidence type="ECO:0000256" key="2">
    <source>
        <dbReference type="ARBA" id="ARBA00022679"/>
    </source>
</evidence>
<gene>
    <name evidence="5" type="ORF">ACFFVI_00690</name>
</gene>
<name>A0ABV5LN04_9ACTN</name>
<comment type="similarity">
    <text evidence="1 4">Belongs to the glycerate kinase type-1 family.</text>
</comment>
<keyword evidence="6" id="KW-1185">Reference proteome</keyword>
<dbReference type="PIRSF" id="PIRSF006078">
    <property type="entry name" value="GlxK"/>
    <property type="match status" value="1"/>
</dbReference>
<protein>
    <submittedName>
        <fullName evidence="5">Glycerate kinase</fullName>
    </submittedName>
</protein>